<feature type="repeat" description="PPR" evidence="2">
    <location>
        <begin position="549"/>
        <end position="583"/>
    </location>
</feature>
<feature type="repeat" description="PPR" evidence="2">
    <location>
        <begin position="145"/>
        <end position="179"/>
    </location>
</feature>
<dbReference type="Gene3D" id="1.25.40.10">
    <property type="entry name" value="Tetratricopeptide repeat domain"/>
    <property type="match status" value="6"/>
</dbReference>
<proteinExistence type="predicted"/>
<reference evidence="4" key="1">
    <citation type="journal article" date="2024" name="IScience">
        <title>Strigolactones Initiate the Formation of Haustorium-like Structures in Castilleja.</title>
        <authorList>
            <person name="Buerger M."/>
            <person name="Peterson D."/>
            <person name="Chory J."/>
        </authorList>
    </citation>
    <scope>NUCLEOTIDE SEQUENCE [LARGE SCALE GENOMIC DNA]</scope>
</reference>
<dbReference type="InterPro" id="IPR046960">
    <property type="entry name" value="PPR_At4g14850-like_plant"/>
</dbReference>
<dbReference type="InterPro" id="IPR046848">
    <property type="entry name" value="E_motif"/>
</dbReference>
<sequence>MASHLSIRHFNFQLKPRPPFFLFKASPSLFFGTVSTFAPKNQQTTPFYKKTFSHIFQECAKERALEPGKQAHARMITHGFKPTIFVANCLLQTYIKCSRLECASKVFDRMSERDTVSWNALISRYSGSGQLGSAQSIFDSMPERDVISWNSLISCYLQNGNFSKAVDIFLMMGRDDFVDYDETTFAVVLKACSGLEDYAFGHQVHAVVVKSGFEDDVVTGSAILDMYAKCKSLEESLQFFDSMPVKNWVSWSAIIAGCVQNNEHANGLHLFKEMQREGVGVSQSIYASVFRSCASLSNSRFGCQLHGHALKNNFGADTIVGTAMLDMYAKCDCLINARKVFDLLPNHNLQSHNALITGYARSDRGFEGLRLFLLLLKSGLGFDEISLSGAFSACSVIKGHLEGIQVHGLAIKSPLCNNICVANAILDMYGKCGALWEARKIFDEMEIRDAVSWNTVIAAYEQNKNEETPLLFVSMLRSRMEPDEFTFGSVLKACAGERALGYGKEIHGRVIKSGMGLDSFVGSVLVDMYCKCGVVDEAEKLHEKMEEQTLVSWNAIISGFSSIEQSDGAQNFFSRMLEMGIKPDNFTYATVLDTCSNVANVGLGKQIHAQIIKQDLQSDVYIISTLVDMYSKCGNMQDSVLMFEKSSKRDFVTWNAMACAYAHHGHGYEALRIFEQMKVEKVSPNHATFVAVLRACAHVGLVDEALLYFSLMKTEYKLEPQLEHYSSMVDILGRSGRLSEALKLIEEMPFEADDVIWRTLLSICRMNGNVEVAEKAASALLKLDPQDSSAYVLLSNVFADAEMWGEVSKMRRIMRVGGMKKEPGCSWIELQSEVHMFLVGDTAHPRCEEIYENLNLLKGEMKMDYDDELYGELMTSDEVMVDENQKLYALVSGL</sequence>
<dbReference type="FunFam" id="1.25.40.10:FF:000670">
    <property type="entry name" value="Pentatricopeptide repeat-containing protein"/>
    <property type="match status" value="1"/>
</dbReference>
<evidence type="ECO:0008006" key="5">
    <source>
        <dbReference type="Google" id="ProtNLM"/>
    </source>
</evidence>
<dbReference type="FunFam" id="1.25.40.10:FF:000366">
    <property type="entry name" value="Pentatricopeptide (PPR) repeat-containing protein"/>
    <property type="match status" value="1"/>
</dbReference>
<dbReference type="Proteomes" id="UP001632038">
    <property type="component" value="Unassembled WGS sequence"/>
</dbReference>
<keyword evidence="1" id="KW-0677">Repeat</keyword>
<gene>
    <name evidence="3" type="ORF">CASFOL_026720</name>
</gene>
<dbReference type="FunFam" id="1.25.40.10:FF:000031">
    <property type="entry name" value="Pentatricopeptide repeat-containing protein mitochondrial"/>
    <property type="match status" value="1"/>
</dbReference>
<evidence type="ECO:0000256" key="2">
    <source>
        <dbReference type="PROSITE-ProRule" id="PRU00708"/>
    </source>
</evidence>
<dbReference type="Pfam" id="PF13041">
    <property type="entry name" value="PPR_2"/>
    <property type="match status" value="3"/>
</dbReference>
<feature type="repeat" description="PPR" evidence="2">
    <location>
        <begin position="518"/>
        <end position="548"/>
    </location>
</feature>
<feature type="repeat" description="PPR" evidence="2">
    <location>
        <begin position="114"/>
        <end position="144"/>
    </location>
</feature>
<feature type="repeat" description="PPR" evidence="2">
    <location>
        <begin position="650"/>
        <end position="684"/>
    </location>
</feature>
<feature type="repeat" description="PPR" evidence="2">
    <location>
        <begin position="247"/>
        <end position="281"/>
    </location>
</feature>
<name>A0ABD3CHV0_9LAMI</name>
<protein>
    <recommendedName>
        <fullName evidence="5">Pentatricopeptide repeat-containing protein</fullName>
    </recommendedName>
</protein>
<dbReference type="NCBIfam" id="TIGR00756">
    <property type="entry name" value="PPR"/>
    <property type="match status" value="5"/>
</dbReference>
<dbReference type="InterPro" id="IPR011990">
    <property type="entry name" value="TPR-like_helical_dom_sf"/>
</dbReference>
<dbReference type="PROSITE" id="PS51375">
    <property type="entry name" value="PPR"/>
    <property type="match status" value="6"/>
</dbReference>
<dbReference type="InterPro" id="IPR002885">
    <property type="entry name" value="PPR_rpt"/>
</dbReference>
<dbReference type="PANTHER" id="PTHR47926:SF406">
    <property type="entry name" value="REPEAT (PPR) SUPERFAMILY PROTEIN, PUTATIVE-RELATED"/>
    <property type="match status" value="1"/>
</dbReference>
<dbReference type="SUPFAM" id="SSF48452">
    <property type="entry name" value="TPR-like"/>
    <property type="match status" value="1"/>
</dbReference>
<organism evidence="3 4">
    <name type="scientific">Castilleja foliolosa</name>
    <dbReference type="NCBI Taxonomy" id="1961234"/>
    <lineage>
        <taxon>Eukaryota</taxon>
        <taxon>Viridiplantae</taxon>
        <taxon>Streptophyta</taxon>
        <taxon>Embryophyta</taxon>
        <taxon>Tracheophyta</taxon>
        <taxon>Spermatophyta</taxon>
        <taxon>Magnoliopsida</taxon>
        <taxon>eudicotyledons</taxon>
        <taxon>Gunneridae</taxon>
        <taxon>Pentapetalae</taxon>
        <taxon>asterids</taxon>
        <taxon>lamiids</taxon>
        <taxon>Lamiales</taxon>
        <taxon>Orobanchaceae</taxon>
        <taxon>Pedicularideae</taxon>
        <taxon>Castillejinae</taxon>
        <taxon>Castilleja</taxon>
    </lineage>
</organism>
<dbReference type="FunFam" id="1.25.40.10:FF:000669">
    <property type="entry name" value="Pentatricopeptide repeat-containing protein At4g33990"/>
    <property type="match status" value="1"/>
</dbReference>
<keyword evidence="4" id="KW-1185">Reference proteome</keyword>
<dbReference type="Pfam" id="PF01535">
    <property type="entry name" value="PPR"/>
    <property type="match status" value="7"/>
</dbReference>
<dbReference type="EMBL" id="JAVIJP010000034">
    <property type="protein sequence ID" value="KAL3629498.1"/>
    <property type="molecule type" value="Genomic_DNA"/>
</dbReference>
<evidence type="ECO:0000313" key="3">
    <source>
        <dbReference type="EMBL" id="KAL3629498.1"/>
    </source>
</evidence>
<dbReference type="AlphaFoldDB" id="A0ABD3CHV0"/>
<dbReference type="PANTHER" id="PTHR47926">
    <property type="entry name" value="PENTATRICOPEPTIDE REPEAT-CONTAINING PROTEIN"/>
    <property type="match status" value="1"/>
</dbReference>
<accession>A0ABD3CHV0</accession>
<evidence type="ECO:0000313" key="4">
    <source>
        <dbReference type="Proteomes" id="UP001632038"/>
    </source>
</evidence>
<dbReference type="FunFam" id="1.25.40.10:FF:000196">
    <property type="entry name" value="Pentatricopeptide repeat-containing protein At4g14850"/>
    <property type="match status" value="1"/>
</dbReference>
<evidence type="ECO:0000256" key="1">
    <source>
        <dbReference type="ARBA" id="ARBA00022737"/>
    </source>
</evidence>
<dbReference type="Pfam" id="PF20431">
    <property type="entry name" value="E_motif"/>
    <property type="match status" value="1"/>
</dbReference>
<dbReference type="FunFam" id="1.25.40.10:FF:000780">
    <property type="entry name" value="Pentatricopeptide repeat-containing protein isoform A"/>
    <property type="match status" value="1"/>
</dbReference>
<comment type="caution">
    <text evidence="3">The sequence shown here is derived from an EMBL/GenBank/DDBJ whole genome shotgun (WGS) entry which is preliminary data.</text>
</comment>